<feature type="transmembrane region" description="Helical" evidence="1">
    <location>
        <begin position="274"/>
        <end position="294"/>
    </location>
</feature>
<feature type="transmembrane region" description="Helical" evidence="1">
    <location>
        <begin position="314"/>
        <end position="332"/>
    </location>
</feature>
<evidence type="ECO:0000313" key="2">
    <source>
        <dbReference type="EMBL" id="QWC11174.1"/>
    </source>
</evidence>
<keyword evidence="1" id="KW-0472">Membrane</keyword>
<sequence>MMNTPTGTAPAIQGSRRRGAVRHGYSRWAPVAVAIAVGTAYIAFAAWQWSQFAVKSWDLSIFAQLLDRYSQLQAPIVTVKGEGYNLLGDHFHPLLALLAPVYAAFPHAFTLLVVQALCFAAAAGMFTRAAQRQLGAAAGVVLGLAFGLSWGLQHAAEAQFHEIALAVPLLTGSLIAVLEGRWKAAAIWAAPLVFVKEDLGLTVAAVGILIVWRARTPAGLWLAMWGFGWFLVATLVVLPMLNPAGAWAYADKANPLAVLTDPASLFNRSKGETLLLLLVLTGGLILRSPVALVMVPTLAWRFLSTNDGYWGPTWHYSAILMPIAFVALLDAVRQGNPSRWSWVNSYASHGAAIAGTAALLLQPGLPLPGVIDPKAGEWEPRADAAAAALASVPAGASVVSDIGLMSYLVDSHQVYWIGNTNPDPDCVLIDRIAGGTPAEWGNVIDIALKTHPLTEYAMTFEAGGYELACRPDA</sequence>
<dbReference type="AlphaFoldDB" id="A0A975M7G1"/>
<reference evidence="2 3" key="1">
    <citation type="submission" date="2021-05" db="EMBL/GenBank/DDBJ databases">
        <title>Novel species in genus Arthrobacter.</title>
        <authorList>
            <person name="Zhang G."/>
        </authorList>
    </citation>
    <scope>NUCLEOTIDE SEQUENCE [LARGE SCALE GENOMIC DNA]</scope>
    <source>
        <strain evidence="3">zg-ZUI227</strain>
    </source>
</reference>
<dbReference type="Proteomes" id="UP000676885">
    <property type="component" value="Chromosome"/>
</dbReference>
<organism evidence="2 3">
    <name type="scientific">Arthrobacter jiangjiafuii</name>
    <dbReference type="NCBI Taxonomy" id="2817475"/>
    <lineage>
        <taxon>Bacteria</taxon>
        <taxon>Bacillati</taxon>
        <taxon>Actinomycetota</taxon>
        <taxon>Actinomycetes</taxon>
        <taxon>Micrococcales</taxon>
        <taxon>Micrococcaceae</taxon>
        <taxon>Arthrobacter</taxon>
    </lineage>
</organism>
<keyword evidence="3" id="KW-1185">Reference proteome</keyword>
<proteinExistence type="predicted"/>
<feature type="transmembrane region" description="Helical" evidence="1">
    <location>
        <begin position="158"/>
        <end position="178"/>
    </location>
</feature>
<gene>
    <name evidence="2" type="ORF">KKR91_06275</name>
</gene>
<evidence type="ECO:0000313" key="3">
    <source>
        <dbReference type="Proteomes" id="UP000676885"/>
    </source>
</evidence>
<feature type="transmembrane region" description="Helical" evidence="1">
    <location>
        <begin position="218"/>
        <end position="238"/>
    </location>
</feature>
<keyword evidence="1" id="KW-1133">Transmembrane helix</keyword>
<dbReference type="InterPro" id="IPR018650">
    <property type="entry name" value="STSV1_Orf64"/>
</dbReference>
<feature type="transmembrane region" description="Helical" evidence="1">
    <location>
        <begin position="94"/>
        <end position="122"/>
    </location>
</feature>
<accession>A0A975M7G1</accession>
<name>A0A975M7G1_9MICC</name>
<feature type="transmembrane region" description="Helical" evidence="1">
    <location>
        <begin position="25"/>
        <end position="49"/>
    </location>
</feature>
<protein>
    <submittedName>
        <fullName evidence="2">DUF2079 domain-containing protein</fullName>
    </submittedName>
</protein>
<dbReference type="KEGG" id="ajg:KKR91_06275"/>
<feature type="transmembrane region" description="Helical" evidence="1">
    <location>
        <begin position="134"/>
        <end position="152"/>
    </location>
</feature>
<evidence type="ECO:0000256" key="1">
    <source>
        <dbReference type="SAM" id="Phobius"/>
    </source>
</evidence>
<dbReference type="EMBL" id="CP076022">
    <property type="protein sequence ID" value="QWC11174.1"/>
    <property type="molecule type" value="Genomic_DNA"/>
</dbReference>
<dbReference type="Pfam" id="PF09852">
    <property type="entry name" value="DUF2079"/>
    <property type="match status" value="1"/>
</dbReference>
<keyword evidence="1" id="KW-0812">Transmembrane</keyword>
<feature type="transmembrane region" description="Helical" evidence="1">
    <location>
        <begin position="185"/>
        <end position="212"/>
    </location>
</feature>